<accession>A0A0J9ELJ4</accession>
<name>A0A0J9ELJ4_AJEDA</name>
<reference evidence="2" key="1">
    <citation type="submission" date="2010-03" db="EMBL/GenBank/DDBJ databases">
        <title>Annotation of Blastomyces dermatitidis strain ATCC 18188.</title>
        <authorList>
            <consortium name="The Broad Institute Genome Sequencing Platform"/>
            <consortium name="Broad Institute Genome Sequencing Center for Infectious Disease."/>
            <person name="Cuomo C."/>
            <person name="Klein B."/>
            <person name="Sullivan T."/>
            <person name="Heitman J."/>
            <person name="Young S."/>
            <person name="Zeng Q."/>
            <person name="Gargeya S."/>
            <person name="Alvarado L."/>
            <person name="Berlin A.M."/>
            <person name="Chapman S.B."/>
            <person name="Chen Z."/>
            <person name="Freedman E."/>
            <person name="Gellesch M."/>
            <person name="Goldberg J."/>
            <person name="Griggs A."/>
            <person name="Gujja S."/>
            <person name="Heilman E."/>
            <person name="Heiman D."/>
            <person name="Howarth C."/>
            <person name="Mehta T."/>
            <person name="Neiman D."/>
            <person name="Pearson M."/>
            <person name="Roberts A."/>
            <person name="Saif S."/>
            <person name="Shea T."/>
            <person name="Shenoy N."/>
            <person name="Sisk P."/>
            <person name="Stolte C."/>
            <person name="Sykes S."/>
            <person name="White J."/>
            <person name="Yandava C."/>
            <person name="Haas B."/>
            <person name="Nusbaum C."/>
            <person name="Birren B."/>
        </authorList>
    </citation>
    <scope>NUCLEOTIDE SEQUENCE</scope>
    <source>
        <strain evidence="2">ATCC 18188</strain>
    </source>
</reference>
<protein>
    <submittedName>
        <fullName evidence="2">Uncharacterized protein</fullName>
    </submittedName>
</protein>
<keyword evidence="1" id="KW-0472">Membrane</keyword>
<dbReference type="EMBL" id="GG749418">
    <property type="protein sequence ID" value="KMW67198.1"/>
    <property type="molecule type" value="Genomic_DNA"/>
</dbReference>
<keyword evidence="1" id="KW-0812">Transmembrane</keyword>
<sequence>MTDSVPASFYLTDRQWVLPNLMIHQFVTVVVITLKLEYIRGPFIDVLRFGGVIIAQTFYTTL</sequence>
<feature type="transmembrane region" description="Helical" evidence="1">
    <location>
        <begin position="16"/>
        <end position="34"/>
    </location>
</feature>
<proteinExistence type="predicted"/>
<organism evidence="2">
    <name type="scientific">Ajellomyces dermatitidis (strain ATCC 18188 / CBS 674.68)</name>
    <name type="common">Blastomyces dermatitidis</name>
    <dbReference type="NCBI Taxonomy" id="653446"/>
    <lineage>
        <taxon>Eukaryota</taxon>
        <taxon>Fungi</taxon>
        <taxon>Dikarya</taxon>
        <taxon>Ascomycota</taxon>
        <taxon>Pezizomycotina</taxon>
        <taxon>Eurotiomycetes</taxon>
        <taxon>Eurotiomycetidae</taxon>
        <taxon>Onygenales</taxon>
        <taxon>Ajellomycetaceae</taxon>
        <taxon>Blastomyces</taxon>
    </lineage>
</organism>
<dbReference type="AlphaFoldDB" id="A0A0J9ELJ4"/>
<keyword evidence="1" id="KW-1133">Transmembrane helix</keyword>
<evidence type="ECO:0000256" key="1">
    <source>
        <dbReference type="SAM" id="Phobius"/>
    </source>
</evidence>
<gene>
    <name evidence="2" type="ORF">BDDG_11974</name>
</gene>
<dbReference type="Proteomes" id="UP000007802">
    <property type="component" value="Unassembled WGS sequence"/>
</dbReference>
<evidence type="ECO:0000313" key="2">
    <source>
        <dbReference type="EMBL" id="KMW67198.1"/>
    </source>
</evidence>